<reference evidence="5" key="1">
    <citation type="submission" date="2016-03" db="EMBL/GenBank/DDBJ databases">
        <authorList>
            <person name="Ploux O."/>
        </authorList>
    </citation>
    <scope>NUCLEOTIDE SEQUENCE [LARGE SCALE GENOMIC DNA]</scope>
    <source>
        <strain evidence="5">UK7</strain>
    </source>
</reference>
<dbReference type="InterPro" id="IPR021765">
    <property type="entry name" value="UstYa-like"/>
</dbReference>
<organism evidence="4 5">
    <name type="scientific">Rhynchosporium graminicola</name>
    <dbReference type="NCBI Taxonomy" id="2792576"/>
    <lineage>
        <taxon>Eukaryota</taxon>
        <taxon>Fungi</taxon>
        <taxon>Dikarya</taxon>
        <taxon>Ascomycota</taxon>
        <taxon>Pezizomycotina</taxon>
        <taxon>Leotiomycetes</taxon>
        <taxon>Helotiales</taxon>
        <taxon>Ploettnerulaceae</taxon>
        <taxon>Rhynchosporium</taxon>
    </lineage>
</organism>
<dbReference type="Proteomes" id="UP000178129">
    <property type="component" value="Unassembled WGS sequence"/>
</dbReference>
<dbReference type="Pfam" id="PF11807">
    <property type="entry name" value="UstYa"/>
    <property type="match status" value="1"/>
</dbReference>
<dbReference type="PANTHER" id="PTHR33365:SF4">
    <property type="entry name" value="CYCLOCHLOROTINE BIOSYNTHESIS PROTEIN O"/>
    <property type="match status" value="1"/>
</dbReference>
<comment type="caution">
    <text evidence="4">The sequence shown here is derived from an EMBL/GenBank/DDBJ whole genome shotgun (WGS) entry which is preliminary data.</text>
</comment>
<evidence type="ECO:0000256" key="3">
    <source>
        <dbReference type="SAM" id="Phobius"/>
    </source>
</evidence>
<evidence type="ECO:0000256" key="2">
    <source>
        <dbReference type="ARBA" id="ARBA00035112"/>
    </source>
</evidence>
<comment type="similarity">
    <text evidence="2">Belongs to the ustYa family.</text>
</comment>
<evidence type="ECO:0008006" key="6">
    <source>
        <dbReference type="Google" id="ProtNLM"/>
    </source>
</evidence>
<dbReference type="AlphaFoldDB" id="A0A1E1LRR7"/>
<evidence type="ECO:0000313" key="5">
    <source>
        <dbReference type="Proteomes" id="UP000178129"/>
    </source>
</evidence>
<dbReference type="GO" id="GO:0043386">
    <property type="term" value="P:mycotoxin biosynthetic process"/>
    <property type="evidence" value="ECO:0007669"/>
    <property type="project" value="InterPro"/>
</dbReference>
<keyword evidence="3" id="KW-0472">Membrane</keyword>
<dbReference type="STRING" id="914237.A0A1E1LRR7"/>
<proteinExistence type="inferred from homology"/>
<name>A0A1E1LRR7_9HELO</name>
<accession>A0A1E1LRR7</accession>
<feature type="transmembrane region" description="Helical" evidence="3">
    <location>
        <begin position="67"/>
        <end position="84"/>
    </location>
</feature>
<evidence type="ECO:0000256" key="1">
    <source>
        <dbReference type="ARBA" id="ARBA00004685"/>
    </source>
</evidence>
<dbReference type="EMBL" id="FJUW01000073">
    <property type="protein sequence ID" value="CZT12549.1"/>
    <property type="molecule type" value="Genomic_DNA"/>
</dbReference>
<dbReference type="InParanoid" id="A0A1E1LRR7"/>
<sequence length="297" mass="35134">MDDFRDFSGGSALVRSSLEQESTANPLLEEQLECQTFLSKTTNIMRVPMKRTRQQLVLCSFDSFSRLLPWLLLLALLIWNMGYYQRSELRKPMYPQLTYSPVQHLLEYEERVFQLGFAPDTTEYQGQPSPELDEKWLELYRMGISRVPLETAKHLINKTVLFPHDEEKNYVIELDVFHQLHCLNMIRKALHPDYYKPHMIAADGEDELLGFHHIDHCVDTIRQSLMCSVDVSVLTWEWNEERQQNLEKGAIVHTCRNFDKVRDWAKTHAIDQWFDLWHHEINDPLDTSTWEESYTGE</sequence>
<protein>
    <recommendedName>
        <fullName evidence="6">Tat pathway signal sequence</fullName>
    </recommendedName>
</protein>
<keyword evidence="3" id="KW-0812">Transmembrane</keyword>
<comment type="pathway">
    <text evidence="1">Mycotoxin biosynthesis.</text>
</comment>
<evidence type="ECO:0000313" key="4">
    <source>
        <dbReference type="EMBL" id="CZT12549.1"/>
    </source>
</evidence>
<keyword evidence="5" id="KW-1185">Reference proteome</keyword>
<keyword evidence="3" id="KW-1133">Transmembrane helix</keyword>
<gene>
    <name evidence="4" type="ORF">RCO7_11740</name>
</gene>
<dbReference type="PANTHER" id="PTHR33365">
    <property type="entry name" value="YALI0B05434P"/>
    <property type="match status" value="1"/>
</dbReference>